<name>A0A6A3YFA9_9STRA</name>
<dbReference type="EMBL" id="QXGB01000760">
    <property type="protein sequence ID" value="KAE9205004.1"/>
    <property type="molecule type" value="Genomic_DNA"/>
</dbReference>
<dbReference type="EMBL" id="QXGD01001027">
    <property type="protein sequence ID" value="KAE9216995.1"/>
    <property type="molecule type" value="Genomic_DNA"/>
</dbReference>
<evidence type="ECO:0000313" key="9">
    <source>
        <dbReference type="EMBL" id="KAE9301442.1"/>
    </source>
</evidence>
<evidence type="ECO:0000313" key="7">
    <source>
        <dbReference type="EMBL" id="KAE9216995.1"/>
    </source>
</evidence>
<feature type="coiled-coil region" evidence="1">
    <location>
        <begin position="126"/>
        <end position="156"/>
    </location>
</feature>
<dbReference type="Proteomes" id="UP000441208">
    <property type="component" value="Unassembled WGS sequence"/>
</dbReference>
<evidence type="ECO:0000313" key="8">
    <source>
        <dbReference type="EMBL" id="KAE9218867.1"/>
    </source>
</evidence>
<evidence type="ECO:0008006" key="17">
    <source>
        <dbReference type="Google" id="ProtNLM"/>
    </source>
</evidence>
<accession>A0A6A3YFA9</accession>
<dbReference type="CDD" id="cd14686">
    <property type="entry name" value="bZIP"/>
    <property type="match status" value="1"/>
</dbReference>
<evidence type="ECO:0000313" key="6">
    <source>
        <dbReference type="EMBL" id="KAE9205004.1"/>
    </source>
</evidence>
<evidence type="ECO:0000313" key="10">
    <source>
        <dbReference type="Proteomes" id="UP000433483"/>
    </source>
</evidence>
<dbReference type="Proteomes" id="UP000440367">
    <property type="component" value="Unassembled WGS sequence"/>
</dbReference>
<dbReference type="AlphaFoldDB" id="A0A6A3YFA9"/>
<organism evidence="7 12">
    <name type="scientific">Phytophthora fragariae</name>
    <dbReference type="NCBI Taxonomy" id="53985"/>
    <lineage>
        <taxon>Eukaryota</taxon>
        <taxon>Sar</taxon>
        <taxon>Stramenopiles</taxon>
        <taxon>Oomycota</taxon>
        <taxon>Peronosporomycetes</taxon>
        <taxon>Peronosporales</taxon>
        <taxon>Peronosporaceae</taxon>
        <taxon>Phytophthora</taxon>
    </lineage>
</organism>
<feature type="region of interest" description="Disordered" evidence="2">
    <location>
        <begin position="81"/>
        <end position="111"/>
    </location>
</feature>
<dbReference type="EMBL" id="QXFX01000921">
    <property type="protein sequence ID" value="KAE9100760.1"/>
    <property type="molecule type" value="Genomic_DNA"/>
</dbReference>
<keyword evidence="10" id="KW-1185">Reference proteome</keyword>
<dbReference type="EMBL" id="QXFZ01000930">
    <property type="protein sequence ID" value="KAE9101017.1"/>
    <property type="molecule type" value="Genomic_DNA"/>
</dbReference>
<dbReference type="EMBL" id="QXGC01000851">
    <property type="protein sequence ID" value="KAE9218867.1"/>
    <property type="molecule type" value="Genomic_DNA"/>
</dbReference>
<dbReference type="OrthoDB" id="111097at2759"/>
<protein>
    <recommendedName>
        <fullName evidence="17">BZIP domain-containing protein</fullName>
    </recommendedName>
</protein>
<evidence type="ECO:0000313" key="12">
    <source>
        <dbReference type="Proteomes" id="UP000440367"/>
    </source>
</evidence>
<evidence type="ECO:0000313" key="15">
    <source>
        <dbReference type="Proteomes" id="UP000476176"/>
    </source>
</evidence>
<dbReference type="Proteomes" id="UP000433483">
    <property type="component" value="Unassembled WGS sequence"/>
</dbReference>
<comment type="caution">
    <text evidence="7">The sequence shown here is derived from an EMBL/GenBank/DDBJ whole genome shotgun (WGS) entry which is preliminary data.</text>
</comment>
<dbReference type="Proteomes" id="UP000488956">
    <property type="component" value="Unassembled WGS sequence"/>
</dbReference>
<dbReference type="Proteomes" id="UP000476176">
    <property type="component" value="Unassembled WGS sequence"/>
</dbReference>
<feature type="compositionally biased region" description="Polar residues" evidence="2">
    <location>
        <begin position="90"/>
        <end position="103"/>
    </location>
</feature>
<evidence type="ECO:0000256" key="2">
    <source>
        <dbReference type="SAM" id="MobiDB-lite"/>
    </source>
</evidence>
<keyword evidence="1" id="KW-0175">Coiled coil</keyword>
<evidence type="ECO:0000313" key="13">
    <source>
        <dbReference type="Proteomes" id="UP000441208"/>
    </source>
</evidence>
<evidence type="ECO:0000313" key="16">
    <source>
        <dbReference type="Proteomes" id="UP000488956"/>
    </source>
</evidence>
<gene>
    <name evidence="9" type="ORF">PF001_g14447</name>
    <name evidence="7" type="ORF">PF002_g16925</name>
    <name evidence="8" type="ORF">PF004_g13760</name>
    <name evidence="6" type="ORF">PF005_g13585</name>
    <name evidence="5" type="ORF">PF007_g15306</name>
    <name evidence="4" type="ORF">PF010_g14697</name>
    <name evidence="3" type="ORF">PF011_g13676</name>
</gene>
<evidence type="ECO:0000313" key="3">
    <source>
        <dbReference type="EMBL" id="KAE9001593.1"/>
    </source>
</evidence>
<dbReference type="Proteomes" id="UP000460718">
    <property type="component" value="Unassembled WGS sequence"/>
</dbReference>
<sequence length="375" mass="42682">MDSSNRPRRDTMNASVLHPPNNWHLSDAVIGNVVQRARATPDLTRFSIAPSRLRTAEPQEPLQVRAWKKPRLTEVVQVGKAEPEPRSKVETTVNEKNTNSGNVASLIALGKESLREARRQNQRRYRKKQHDNMVSLEQETNKLQLQIEQLEQRRRAISPTVRGDDCYWSVVVEYFRLFKLGLMEQPSTQQLPSNATPAKDISSAQLNLLWSKLAQDVALNEGRGVDAVIYSWRRASFWFQDFRLELEDLHKEGANALVAVTKTSFTITERTLRNVFPGIWDDRESEAGYALVNKLLGQRIVMRGTTFFEWDPTRSLVSSLIAQSDLLTPVLRLLGCLKDVERVFGKAIISPDFHWTSSSLISCWGCIPSIVRFLG</sequence>
<evidence type="ECO:0000313" key="5">
    <source>
        <dbReference type="EMBL" id="KAE9101017.1"/>
    </source>
</evidence>
<evidence type="ECO:0000256" key="1">
    <source>
        <dbReference type="SAM" id="Coils"/>
    </source>
</evidence>
<dbReference type="EMBL" id="QXFW01000854">
    <property type="protein sequence ID" value="KAE9001593.1"/>
    <property type="molecule type" value="Genomic_DNA"/>
</dbReference>
<evidence type="ECO:0000313" key="14">
    <source>
        <dbReference type="Proteomes" id="UP000460718"/>
    </source>
</evidence>
<dbReference type="Proteomes" id="UP000437068">
    <property type="component" value="Unassembled WGS sequence"/>
</dbReference>
<proteinExistence type="predicted"/>
<reference evidence="10 11" key="1">
    <citation type="submission" date="2018-08" db="EMBL/GenBank/DDBJ databases">
        <title>Genomic investigation of the strawberry pathogen Phytophthora fragariae indicates pathogenicity is determined by transcriptional variation in three key races.</title>
        <authorList>
            <person name="Adams T.M."/>
            <person name="Armitage A.D."/>
            <person name="Sobczyk M.K."/>
            <person name="Bates H.J."/>
            <person name="Dunwell J.M."/>
            <person name="Nellist C.F."/>
            <person name="Harrison R.J."/>
        </authorList>
    </citation>
    <scope>NUCLEOTIDE SEQUENCE [LARGE SCALE GENOMIC DNA]</scope>
    <source>
        <strain evidence="9 11">A4</strain>
        <strain evidence="7 12">BC-1</strain>
        <strain evidence="8 15">BC-23</strain>
        <strain evidence="6 10">NOV-27</strain>
        <strain evidence="5 13">NOV-71</strain>
        <strain evidence="4 16">ONT-3</strain>
        <strain evidence="3 14">SCRP245</strain>
    </source>
</reference>
<evidence type="ECO:0000313" key="4">
    <source>
        <dbReference type="EMBL" id="KAE9100760.1"/>
    </source>
</evidence>
<evidence type="ECO:0000313" key="11">
    <source>
        <dbReference type="Proteomes" id="UP000437068"/>
    </source>
</evidence>
<dbReference type="EMBL" id="QXGE01000898">
    <property type="protein sequence ID" value="KAE9301442.1"/>
    <property type="molecule type" value="Genomic_DNA"/>
</dbReference>